<dbReference type="GO" id="GO:0005524">
    <property type="term" value="F:ATP binding"/>
    <property type="evidence" value="ECO:0007669"/>
    <property type="project" value="UniProtKB-KW"/>
</dbReference>
<keyword evidence="5" id="KW-0067">ATP-binding</keyword>
<protein>
    <recommendedName>
        <fullName evidence="1">RNA helicase</fullName>
        <ecNumber evidence="1">3.6.4.13</ecNumber>
    </recommendedName>
</protein>
<dbReference type="InterPro" id="IPR001650">
    <property type="entry name" value="Helicase_C-like"/>
</dbReference>
<feature type="domain" description="Helicase C-terminal" evidence="10">
    <location>
        <begin position="541"/>
        <end position="710"/>
    </location>
</feature>
<evidence type="ECO:0000256" key="3">
    <source>
        <dbReference type="ARBA" id="ARBA00022801"/>
    </source>
</evidence>
<dbReference type="InterPro" id="IPR014014">
    <property type="entry name" value="RNA_helicase_DEAD_Q_motif"/>
</dbReference>
<dbReference type="Gene3D" id="3.40.50.300">
    <property type="entry name" value="P-loop containing nucleotide triphosphate hydrolases"/>
    <property type="match status" value="2"/>
</dbReference>
<dbReference type="EC" id="3.6.4.13" evidence="1"/>
<dbReference type="Pfam" id="PF00270">
    <property type="entry name" value="DEAD"/>
    <property type="match status" value="1"/>
</dbReference>
<evidence type="ECO:0000259" key="10">
    <source>
        <dbReference type="PROSITE" id="PS51194"/>
    </source>
</evidence>
<evidence type="ECO:0000259" key="11">
    <source>
        <dbReference type="PROSITE" id="PS51195"/>
    </source>
</evidence>
<dbReference type="EMBL" id="SDRB02000072">
    <property type="protein sequence ID" value="THG23880.1"/>
    <property type="molecule type" value="Genomic_DNA"/>
</dbReference>
<evidence type="ECO:0000256" key="6">
    <source>
        <dbReference type="ARBA" id="ARBA00022884"/>
    </source>
</evidence>
<evidence type="ECO:0000313" key="13">
    <source>
        <dbReference type="Proteomes" id="UP000306102"/>
    </source>
</evidence>
<dbReference type="InterPro" id="IPR014001">
    <property type="entry name" value="Helicase_ATP-bd"/>
</dbReference>
<dbReference type="InterPro" id="IPR027417">
    <property type="entry name" value="P-loop_NTPase"/>
</dbReference>
<dbReference type="InterPro" id="IPR044742">
    <property type="entry name" value="DEAD/DEAH_RhlB"/>
</dbReference>
<dbReference type="SMART" id="SM00490">
    <property type="entry name" value="HELICc"/>
    <property type="match status" value="1"/>
</dbReference>
<feature type="domain" description="Helicase ATP-binding" evidence="9">
    <location>
        <begin position="248"/>
        <end position="513"/>
    </location>
</feature>
<keyword evidence="4" id="KW-0347">Helicase</keyword>
<dbReference type="CDD" id="cd18787">
    <property type="entry name" value="SF2_C_DEAD"/>
    <property type="match status" value="1"/>
</dbReference>
<evidence type="ECO:0000256" key="1">
    <source>
        <dbReference type="ARBA" id="ARBA00012552"/>
    </source>
</evidence>
<name>A0A4S4F2Z8_CAMSN</name>
<dbReference type="Proteomes" id="UP000306102">
    <property type="component" value="Unassembled WGS sequence"/>
</dbReference>
<evidence type="ECO:0000256" key="5">
    <source>
        <dbReference type="ARBA" id="ARBA00022840"/>
    </source>
</evidence>
<dbReference type="PANTHER" id="PTHR47958">
    <property type="entry name" value="ATP-DEPENDENT RNA HELICASE DBP3"/>
    <property type="match status" value="1"/>
</dbReference>
<feature type="domain" description="DEAD-box RNA helicase Q" evidence="11">
    <location>
        <begin position="217"/>
        <end position="245"/>
    </location>
</feature>
<reference evidence="12 13" key="1">
    <citation type="journal article" date="2018" name="Proc. Natl. Acad. Sci. U.S.A.">
        <title>Draft genome sequence of Camellia sinensis var. sinensis provides insights into the evolution of the tea genome and tea quality.</title>
        <authorList>
            <person name="Wei C."/>
            <person name="Yang H."/>
            <person name="Wang S."/>
            <person name="Zhao J."/>
            <person name="Liu C."/>
            <person name="Gao L."/>
            <person name="Xia E."/>
            <person name="Lu Y."/>
            <person name="Tai Y."/>
            <person name="She G."/>
            <person name="Sun J."/>
            <person name="Cao H."/>
            <person name="Tong W."/>
            <person name="Gao Q."/>
            <person name="Li Y."/>
            <person name="Deng W."/>
            <person name="Jiang X."/>
            <person name="Wang W."/>
            <person name="Chen Q."/>
            <person name="Zhang S."/>
            <person name="Li H."/>
            <person name="Wu J."/>
            <person name="Wang P."/>
            <person name="Li P."/>
            <person name="Shi C."/>
            <person name="Zheng F."/>
            <person name="Jian J."/>
            <person name="Huang B."/>
            <person name="Shan D."/>
            <person name="Shi M."/>
            <person name="Fang C."/>
            <person name="Yue Y."/>
            <person name="Li F."/>
            <person name="Li D."/>
            <person name="Wei S."/>
            <person name="Han B."/>
            <person name="Jiang C."/>
            <person name="Yin Y."/>
            <person name="Xia T."/>
            <person name="Zhang Z."/>
            <person name="Bennetzen J.L."/>
            <person name="Zhao S."/>
            <person name="Wan X."/>
        </authorList>
    </citation>
    <scope>NUCLEOTIDE SEQUENCE [LARGE SCALE GENOMIC DNA]</scope>
    <source>
        <strain evidence="13">cv. Shuchazao</strain>
        <tissue evidence="12">Leaf</tissue>
    </source>
</reference>
<dbReference type="SMART" id="SM00487">
    <property type="entry name" value="DEXDc"/>
    <property type="match status" value="1"/>
</dbReference>
<dbReference type="PROSITE" id="PS51194">
    <property type="entry name" value="HELICASE_CTER"/>
    <property type="match status" value="1"/>
</dbReference>
<evidence type="ECO:0000313" key="12">
    <source>
        <dbReference type="EMBL" id="THG23880.1"/>
    </source>
</evidence>
<accession>A0A4S4F2Z8</accession>
<dbReference type="STRING" id="542762.A0A4S4F2Z8"/>
<dbReference type="PROSITE" id="PS51192">
    <property type="entry name" value="HELICASE_ATP_BIND_1"/>
    <property type="match status" value="1"/>
</dbReference>
<evidence type="ECO:0000256" key="4">
    <source>
        <dbReference type="ARBA" id="ARBA00022806"/>
    </source>
</evidence>
<feature type="region of interest" description="Disordered" evidence="8">
    <location>
        <begin position="422"/>
        <end position="443"/>
    </location>
</feature>
<comment type="caution">
    <text evidence="12">The sequence shown here is derived from an EMBL/GenBank/DDBJ whole genome shotgun (WGS) entry which is preliminary data.</text>
</comment>
<feature type="short sequence motif" description="Q motif" evidence="7">
    <location>
        <begin position="217"/>
        <end position="245"/>
    </location>
</feature>
<dbReference type="PROSITE" id="PS51195">
    <property type="entry name" value="Q_MOTIF"/>
    <property type="match status" value="1"/>
</dbReference>
<dbReference type="Pfam" id="PF00271">
    <property type="entry name" value="Helicase_C"/>
    <property type="match status" value="1"/>
</dbReference>
<evidence type="ECO:0000259" key="9">
    <source>
        <dbReference type="PROSITE" id="PS51192"/>
    </source>
</evidence>
<dbReference type="InterPro" id="IPR011545">
    <property type="entry name" value="DEAD/DEAH_box_helicase_dom"/>
</dbReference>
<dbReference type="GO" id="GO:0003723">
    <property type="term" value="F:RNA binding"/>
    <property type="evidence" value="ECO:0007669"/>
    <property type="project" value="UniProtKB-KW"/>
</dbReference>
<keyword evidence="13" id="KW-1185">Reference proteome</keyword>
<organism evidence="12 13">
    <name type="scientific">Camellia sinensis var. sinensis</name>
    <name type="common">China tea</name>
    <dbReference type="NCBI Taxonomy" id="542762"/>
    <lineage>
        <taxon>Eukaryota</taxon>
        <taxon>Viridiplantae</taxon>
        <taxon>Streptophyta</taxon>
        <taxon>Embryophyta</taxon>
        <taxon>Tracheophyta</taxon>
        <taxon>Spermatophyta</taxon>
        <taxon>Magnoliopsida</taxon>
        <taxon>eudicotyledons</taxon>
        <taxon>Gunneridae</taxon>
        <taxon>Pentapetalae</taxon>
        <taxon>asterids</taxon>
        <taxon>Ericales</taxon>
        <taxon>Theaceae</taxon>
        <taxon>Camellia</taxon>
    </lineage>
</organism>
<evidence type="ECO:0000256" key="7">
    <source>
        <dbReference type="PROSITE-ProRule" id="PRU00552"/>
    </source>
</evidence>
<dbReference type="AlphaFoldDB" id="A0A4S4F2Z8"/>
<dbReference type="GO" id="GO:0003724">
    <property type="term" value="F:RNA helicase activity"/>
    <property type="evidence" value="ECO:0007669"/>
    <property type="project" value="UniProtKB-EC"/>
</dbReference>
<dbReference type="GO" id="GO:0016787">
    <property type="term" value="F:hydrolase activity"/>
    <property type="evidence" value="ECO:0007669"/>
    <property type="project" value="UniProtKB-KW"/>
</dbReference>
<evidence type="ECO:0000256" key="8">
    <source>
        <dbReference type="SAM" id="MobiDB-lite"/>
    </source>
</evidence>
<keyword evidence="2" id="KW-0547">Nucleotide-binding</keyword>
<gene>
    <name evidence="12" type="ORF">TEA_004067</name>
</gene>
<dbReference type="CDD" id="cd00268">
    <property type="entry name" value="DEADc"/>
    <property type="match status" value="1"/>
</dbReference>
<dbReference type="SUPFAM" id="SSF52540">
    <property type="entry name" value="P-loop containing nucleoside triphosphate hydrolases"/>
    <property type="match status" value="1"/>
</dbReference>
<sequence>MATTKLVALGDLKPPSSNHYSPLIKARKTNMVDKNEIEAESKKEKEEEKIELQTSIFLHNIYKQVCISIGVFIIIEQHYYANNAISIEHYSNHKDLQFLIMASLVLHIYIYTSARKRKIIDIDLSIFPEDDDDDDIQIINSSLASEQLSSPHRLLLPLTHFSQSSSSSSSSSSSRKVRLCWLNQPCRSRIRSLGTATAVAESADKNGTDTFFAQESISWNSLGVSNRLSEALSNMGLDRPSLVQASCIPCILSGNDVVVAAETGSGKTHGYLIPLMDKLCITPDNSVNSTADLESNLPHQLSLVLCPNVMLCEQVVRMANCLCGDNGEPLLRVAAVCGRQGWPVEEPDIIVSTPAALLNYLYAIDPERRRRSDFIRGVKYVVFDEADMLLCGSFQNQVIRLINMLRFDEKLLSRMRRPVVDKPVDSYSDSPMDIESENDKDLQTEIVPEEDEGDEGSSDDITEGIEADSTKKRDWKRVRKIYERSKQYIFVAATLPENGKKTAGGVLKRMFPDASWVSGHYLHHHNPRLEQRWIEVTVDTQVDVLIDSVKQGLKSKAFGPDSGFRRTMVFANTVEAVEAVAKILVGAGIECLRYHSDTSFEERAKNLIDFQQKGGVLVCTDAAARGLDVPNVSHVIQAEFSMSAVDFLHRVGRTARAGQPGLVTSLYNESNRSLVAAVRQAGTLGQPVEKAFSRKRGFRNKLKKRGFGVSAGLQVLCLNIEFWIPGGSRPKGPAEAPPIVAAPPIVCPPSASAAAVCLCFFFFPSSSRSSSLRLLLLL</sequence>
<keyword evidence="6" id="KW-0694">RNA-binding</keyword>
<evidence type="ECO:0000256" key="2">
    <source>
        <dbReference type="ARBA" id="ARBA00022741"/>
    </source>
</evidence>
<proteinExistence type="predicted"/>
<keyword evidence="3" id="KW-0378">Hydrolase</keyword>